<dbReference type="InterPro" id="IPR000600">
    <property type="entry name" value="ROK"/>
</dbReference>
<comment type="caution">
    <text evidence="2">The sequence shown here is derived from an EMBL/GenBank/DDBJ whole genome shotgun (WGS) entry which is preliminary data.</text>
</comment>
<dbReference type="PANTHER" id="PTHR18964">
    <property type="entry name" value="ROK (REPRESSOR, ORF, KINASE) FAMILY"/>
    <property type="match status" value="1"/>
</dbReference>
<dbReference type="Proteomes" id="UP000252167">
    <property type="component" value="Unassembled WGS sequence"/>
</dbReference>
<accession>A0A365YG94</accession>
<dbReference type="GO" id="GO:0016301">
    <property type="term" value="F:kinase activity"/>
    <property type="evidence" value="ECO:0007669"/>
    <property type="project" value="UniProtKB-KW"/>
</dbReference>
<dbReference type="NCBIfam" id="NF045942">
    <property type="entry name" value="PolPhglucPhase"/>
    <property type="match status" value="1"/>
</dbReference>
<evidence type="ECO:0000313" key="3">
    <source>
        <dbReference type="Proteomes" id="UP000252167"/>
    </source>
</evidence>
<organism evidence="2 3">
    <name type="scientific">Glutamicibacter soli</name>
    <dbReference type="NCBI Taxonomy" id="453836"/>
    <lineage>
        <taxon>Bacteria</taxon>
        <taxon>Bacillati</taxon>
        <taxon>Actinomycetota</taxon>
        <taxon>Actinomycetes</taxon>
        <taxon>Micrococcales</taxon>
        <taxon>Micrococcaceae</taxon>
        <taxon>Glutamicibacter</taxon>
    </lineage>
</organism>
<dbReference type="PANTHER" id="PTHR18964:SF146">
    <property type="entry name" value="POLYPHOSPHATE GLUCOKINASE"/>
    <property type="match status" value="1"/>
</dbReference>
<evidence type="ECO:0000313" key="2">
    <source>
        <dbReference type="EMBL" id="RBM01559.1"/>
    </source>
</evidence>
<dbReference type="SUPFAM" id="SSF53067">
    <property type="entry name" value="Actin-like ATPase domain"/>
    <property type="match status" value="1"/>
</dbReference>
<gene>
    <name evidence="2" type="ORF">C1H84_06815</name>
</gene>
<keyword evidence="2" id="KW-0808">Transferase</keyword>
<reference evidence="2 3" key="1">
    <citation type="submission" date="2018-01" db="EMBL/GenBank/DDBJ databases">
        <title>Glutamicibacter soli strain NHPC-3 Whole genome sequence and assembly.</title>
        <authorList>
            <person name="Choudhury P."/>
            <person name="Gupta D."/>
            <person name="Sengupta K."/>
            <person name="Jawed A."/>
            <person name="Sultana N."/>
            <person name="Saha P."/>
        </authorList>
    </citation>
    <scope>NUCLEOTIDE SEQUENCE [LARGE SCALE GENOMIC DNA]</scope>
    <source>
        <strain evidence="2 3">NHPC-3</strain>
    </source>
</reference>
<proteinExistence type="inferred from homology"/>
<dbReference type="CDD" id="cd24058">
    <property type="entry name" value="ASKHA_NBD_ROK_PPGK"/>
    <property type="match status" value="1"/>
</dbReference>
<dbReference type="Gene3D" id="3.30.420.40">
    <property type="match status" value="2"/>
</dbReference>
<dbReference type="AlphaFoldDB" id="A0A365YG94"/>
<dbReference type="RefSeq" id="WP_113606949.1">
    <property type="nucleotide sequence ID" value="NZ_POAF01000003.1"/>
</dbReference>
<dbReference type="Pfam" id="PF00480">
    <property type="entry name" value="ROK"/>
    <property type="match status" value="1"/>
</dbReference>
<sequence length="264" mass="27122">MPASASASPYAAIGLDMGGSSIKYGMVDSEGKLVESTFSHAPTPAGAHPDAVAQAMADIVTGLQEQAGSDLAGVPVGVTVPGIVIGGVVHSAANIDSAWIGLDAVALIGGVLGREVSVLNDADAAGMAEVFAGAGSLDGRPRAGSTLVLTLGTGIGSAFFRDGLLFPNVEFGHLEIDGADAESRAAARVIREENLSWEQYVQRLQRYLAHVEFLCSPDLIVIGGAVSADHEKFMPQLKLRARIVPAQYNNAAGVLGAAHRAMNH</sequence>
<dbReference type="EMBL" id="POAF01000003">
    <property type="protein sequence ID" value="RBM01559.1"/>
    <property type="molecule type" value="Genomic_DNA"/>
</dbReference>
<comment type="similarity">
    <text evidence="1">Belongs to the ROK (NagC/XylR) family.</text>
</comment>
<keyword evidence="3" id="KW-1185">Reference proteome</keyword>
<dbReference type="InterPro" id="IPR043129">
    <property type="entry name" value="ATPase_NBD"/>
</dbReference>
<keyword evidence="2" id="KW-0418">Kinase</keyword>
<name>A0A365YG94_9MICC</name>
<protein>
    <submittedName>
        <fullName evidence="2">Polyphosphate glucokinase</fullName>
    </submittedName>
</protein>
<evidence type="ECO:0000256" key="1">
    <source>
        <dbReference type="ARBA" id="ARBA00006479"/>
    </source>
</evidence>